<dbReference type="InterPro" id="IPR011990">
    <property type="entry name" value="TPR-like_helical_dom_sf"/>
</dbReference>
<name>A0ABS4AQP3_9PROT</name>
<proteinExistence type="predicted"/>
<dbReference type="RefSeq" id="WP_209350551.1">
    <property type="nucleotide sequence ID" value="NZ_JAGIYZ010000003.1"/>
</dbReference>
<organism evidence="2 3">
    <name type="scientific">Roseomonas nitratireducens</name>
    <dbReference type="NCBI Taxonomy" id="2820810"/>
    <lineage>
        <taxon>Bacteria</taxon>
        <taxon>Pseudomonadati</taxon>
        <taxon>Pseudomonadota</taxon>
        <taxon>Alphaproteobacteria</taxon>
        <taxon>Acetobacterales</taxon>
        <taxon>Roseomonadaceae</taxon>
        <taxon>Roseomonas</taxon>
    </lineage>
</organism>
<evidence type="ECO:0000256" key="1">
    <source>
        <dbReference type="PROSITE-ProRule" id="PRU00339"/>
    </source>
</evidence>
<dbReference type="Pfam" id="PF13432">
    <property type="entry name" value="TPR_16"/>
    <property type="match status" value="2"/>
</dbReference>
<keyword evidence="1" id="KW-0802">TPR repeat</keyword>
<comment type="caution">
    <text evidence="2">The sequence shown here is derived from an EMBL/GenBank/DDBJ whole genome shotgun (WGS) entry which is preliminary data.</text>
</comment>
<gene>
    <name evidence="2" type="ORF">J5Y09_04450</name>
</gene>
<dbReference type="Gene3D" id="1.25.40.10">
    <property type="entry name" value="Tetratricopeptide repeat domain"/>
    <property type="match status" value="4"/>
</dbReference>
<keyword evidence="3" id="KW-1185">Reference proteome</keyword>
<reference evidence="2 3" key="1">
    <citation type="submission" date="2021-03" db="EMBL/GenBank/DDBJ databases">
        <authorList>
            <person name="So Y."/>
        </authorList>
    </citation>
    <scope>NUCLEOTIDE SEQUENCE [LARGE SCALE GENOMIC DNA]</scope>
    <source>
        <strain evidence="2 3">PWR1</strain>
    </source>
</reference>
<dbReference type="SUPFAM" id="SSF48452">
    <property type="entry name" value="TPR-like"/>
    <property type="match status" value="3"/>
</dbReference>
<protein>
    <submittedName>
        <fullName evidence="2">Tetratricopeptide repeat protein</fullName>
    </submittedName>
</protein>
<dbReference type="PROSITE" id="PS50005">
    <property type="entry name" value="TPR"/>
    <property type="match status" value="1"/>
</dbReference>
<dbReference type="SMART" id="SM00028">
    <property type="entry name" value="TPR"/>
    <property type="match status" value="6"/>
</dbReference>
<dbReference type="InterPro" id="IPR019734">
    <property type="entry name" value="TPR_rpt"/>
</dbReference>
<dbReference type="Proteomes" id="UP000680815">
    <property type="component" value="Unassembled WGS sequence"/>
</dbReference>
<dbReference type="EMBL" id="JAGIYZ010000003">
    <property type="protein sequence ID" value="MBP0463151.1"/>
    <property type="molecule type" value="Genomic_DNA"/>
</dbReference>
<sequence>MTMTEWKAPAAGPAEPDVAMAAAQAMIRAAPADPSAHVALAEALLAAGRPRMAARTFQRALEHDPAHRAARIGLLLVEPWPDAEPLLAALLDEMVLAGAPEPAWLDLIARLDGARRFVAALAAARRGAALHPASIELRMCLARLAFRLGDAAEAGDAFAAVAEAAPALADGWEGLLDALWRQRRFADGLEAAGRAVAAHPDAAGLAARHAQLLLAARKTGPAEREARRALALDAAQEVGHLVLANALVQQQRLRDALEAVRMGAAAVPSSRALATRLAQIALSVGETDLAVEAYAGLVEPGRVVPPNLWLGRADALAAAGRMAEAAETALQGLAQHRGAERLAARCAELLLDGVAPEEAQRALARALGVEAEAPDAVLALAEGHAARGAAAAAMTAAQAALSRGGLTPQGQIRAAGVLLAGGAIEEAAAAYAAASEAAPDLAAAWIGLSDAHRMARRIRPAIEACRRAEAAGADRQALRALRFRLFGEWGD</sequence>
<evidence type="ECO:0000313" key="3">
    <source>
        <dbReference type="Proteomes" id="UP000680815"/>
    </source>
</evidence>
<evidence type="ECO:0000313" key="2">
    <source>
        <dbReference type="EMBL" id="MBP0463151.1"/>
    </source>
</evidence>
<accession>A0ABS4AQP3</accession>
<feature type="repeat" description="TPR" evidence="1">
    <location>
        <begin position="34"/>
        <end position="67"/>
    </location>
</feature>